<comment type="caution">
    <text evidence="1">The sequence shown here is derived from an EMBL/GenBank/DDBJ whole genome shotgun (WGS) entry which is preliminary data.</text>
</comment>
<dbReference type="AlphaFoldDB" id="A0A0V1GIM8"/>
<proteinExistence type="predicted"/>
<reference evidence="1 2" key="1">
    <citation type="submission" date="2015-01" db="EMBL/GenBank/DDBJ databases">
        <title>Evolution of Trichinella species and genotypes.</title>
        <authorList>
            <person name="Korhonen P.K."/>
            <person name="Edoardo P."/>
            <person name="Giuseppe L.R."/>
            <person name="Gasser R.B."/>
        </authorList>
    </citation>
    <scope>NUCLEOTIDE SEQUENCE [LARGE SCALE GENOMIC DNA]</scope>
    <source>
        <strain evidence="1">ISS588</strain>
    </source>
</reference>
<organism evidence="1 2">
    <name type="scientific">Trichinella pseudospiralis</name>
    <name type="common">Parasitic roundworm</name>
    <dbReference type="NCBI Taxonomy" id="6337"/>
    <lineage>
        <taxon>Eukaryota</taxon>
        <taxon>Metazoa</taxon>
        <taxon>Ecdysozoa</taxon>
        <taxon>Nematoda</taxon>
        <taxon>Enoplea</taxon>
        <taxon>Dorylaimia</taxon>
        <taxon>Trichinellida</taxon>
        <taxon>Trichinellidae</taxon>
        <taxon>Trichinella</taxon>
    </lineage>
</organism>
<keyword evidence="2" id="KW-1185">Reference proteome</keyword>
<name>A0A0V1GIM8_TRIPS</name>
<protein>
    <submittedName>
        <fullName evidence="1">Uncharacterized protein</fullName>
    </submittedName>
</protein>
<accession>A0A0V1GIM8</accession>
<sequence>MLTLMSEFGGIFVLFISSNMKQYVSGKVTEYGNYAS</sequence>
<gene>
    <name evidence="1" type="ORF">T4B_8484</name>
</gene>
<dbReference type="EMBL" id="JYDS01001950">
    <property type="protein sequence ID" value="KRY98100.1"/>
    <property type="molecule type" value="Genomic_DNA"/>
</dbReference>
<evidence type="ECO:0000313" key="2">
    <source>
        <dbReference type="Proteomes" id="UP000054805"/>
    </source>
</evidence>
<dbReference type="Proteomes" id="UP000054805">
    <property type="component" value="Unassembled WGS sequence"/>
</dbReference>
<evidence type="ECO:0000313" key="1">
    <source>
        <dbReference type="EMBL" id="KRY98100.1"/>
    </source>
</evidence>